<sequence length="622" mass="67297">MSLPTPSNPPLPRFKTDWELALTAGLVLAAVAAGAYHCGYLATPVVDDAAISIAYGHSFFEGAGLRVTPHSQPVEGFSNPLWTLLLGLSQPLGLAPDTYAHSLGIILGLLALPLFALWGPVSARRRPRLEDVAAPWVAATSPIYMTWISSGMETGLQALLLATAGVLLLRELRTGRGASAGLALALLCLTRPEGLLYLLGAGLLWLTHRTLERRWTGRQALGIACWLLVLVGGWYAVRWAYFADLFPNTYYAKRFWKLDGSKYLKDYLHLSLPLVQLALAGAALGLMGGVASARSAALGALFLAAGGFFAWRSGDWMREWRFIAPLVPLLGVCMASGLSGVRARAAALTTRGERWRWPARIGVGAVGVAALWLGLPALREATLRAPRIKASPELPFQYVASHYVGVKRLAAELGQLRPLVAAPDLGGQAMVLREAELVDVAGLGDYAIAHHSGNPQALSDYLLSEGPPFLLDSHGPSHYLARLPGLMPNFRHIGGTEWQLIGLSATEDPRCPGGKSAALAPDREALTRLLEQDIRDGEAERGLKRWRCVLTYKPSSELPSPVERERLADLATERGEALEADEQRMPALRLYSLATLLDEGNAHRRRRTELLRAQVFPPPPGI</sequence>
<feature type="transmembrane region" description="Helical" evidence="1">
    <location>
        <begin position="155"/>
        <end position="172"/>
    </location>
</feature>
<feature type="transmembrane region" description="Helical" evidence="1">
    <location>
        <begin position="361"/>
        <end position="378"/>
    </location>
</feature>
<evidence type="ECO:0000256" key="1">
    <source>
        <dbReference type="SAM" id="Phobius"/>
    </source>
</evidence>
<feature type="transmembrane region" description="Helical" evidence="1">
    <location>
        <begin position="99"/>
        <end position="120"/>
    </location>
</feature>
<keyword evidence="1" id="KW-0812">Transmembrane</keyword>
<feature type="transmembrane region" description="Helical" evidence="1">
    <location>
        <begin position="267"/>
        <end position="287"/>
    </location>
</feature>
<feature type="transmembrane region" description="Helical" evidence="1">
    <location>
        <begin position="323"/>
        <end position="341"/>
    </location>
</feature>
<evidence type="ECO:0000313" key="3">
    <source>
        <dbReference type="Proteomes" id="UP000315369"/>
    </source>
</evidence>
<keyword evidence="1" id="KW-0472">Membrane</keyword>
<reference evidence="2 3" key="1">
    <citation type="submission" date="2019-06" db="EMBL/GenBank/DDBJ databases">
        <authorList>
            <person name="Livingstone P."/>
            <person name="Whitworth D."/>
        </authorList>
    </citation>
    <scope>NUCLEOTIDE SEQUENCE [LARGE SCALE GENOMIC DNA]</scope>
    <source>
        <strain evidence="2 3">AM401</strain>
    </source>
</reference>
<organism evidence="2 3">
    <name type="scientific">Myxococcus llanfairpwllgwyngyllgogerychwyrndrobwllllantysiliogogogochensis</name>
    <dbReference type="NCBI Taxonomy" id="2590453"/>
    <lineage>
        <taxon>Bacteria</taxon>
        <taxon>Pseudomonadati</taxon>
        <taxon>Myxococcota</taxon>
        <taxon>Myxococcia</taxon>
        <taxon>Myxococcales</taxon>
        <taxon>Cystobacterineae</taxon>
        <taxon>Myxococcaceae</taxon>
        <taxon>Myxococcus</taxon>
    </lineage>
</organism>
<comment type="caution">
    <text evidence="2">The sequence shown here is derived from an EMBL/GenBank/DDBJ whole genome shotgun (WGS) entry which is preliminary data.</text>
</comment>
<evidence type="ECO:0008006" key="4">
    <source>
        <dbReference type="Google" id="ProtNLM"/>
    </source>
</evidence>
<feature type="transmembrane region" description="Helical" evidence="1">
    <location>
        <begin position="293"/>
        <end position="311"/>
    </location>
</feature>
<proteinExistence type="predicted"/>
<dbReference type="OrthoDB" id="5498145at2"/>
<dbReference type="Proteomes" id="UP000315369">
    <property type="component" value="Unassembled WGS sequence"/>
</dbReference>
<protein>
    <recommendedName>
        <fullName evidence="4">Glycosyltransferase RgtA/B/C/D-like domain-containing protein</fullName>
    </recommendedName>
</protein>
<keyword evidence="3" id="KW-1185">Reference proteome</keyword>
<dbReference type="RefSeq" id="WP_141643485.1">
    <property type="nucleotide sequence ID" value="NZ_VIFM01000057.1"/>
</dbReference>
<dbReference type="EMBL" id="VIFM01000057">
    <property type="protein sequence ID" value="TQF14862.1"/>
    <property type="molecule type" value="Genomic_DNA"/>
</dbReference>
<keyword evidence="1" id="KW-1133">Transmembrane helix</keyword>
<gene>
    <name evidence="2" type="ORF">FJV41_16680</name>
</gene>
<dbReference type="AlphaFoldDB" id="A0A540X0V1"/>
<evidence type="ECO:0000313" key="2">
    <source>
        <dbReference type="EMBL" id="TQF14862.1"/>
    </source>
</evidence>
<name>A0A540X0V1_9BACT</name>
<accession>A0A540X0V1</accession>
<feature type="transmembrane region" description="Helical" evidence="1">
    <location>
        <begin position="220"/>
        <end position="246"/>
    </location>
</feature>